<dbReference type="InterPro" id="IPR038475">
    <property type="entry name" value="RecG_C_sf"/>
</dbReference>
<dbReference type="InterPro" id="IPR007421">
    <property type="entry name" value="Schlafen_AlbA_2_dom"/>
</dbReference>
<dbReference type="RefSeq" id="WP_271726023.1">
    <property type="nucleotide sequence ID" value="NZ_JAQKGX010000001.1"/>
</dbReference>
<dbReference type="Gene3D" id="3.30.950.30">
    <property type="entry name" value="Schlafen, AAA domain"/>
    <property type="match status" value="1"/>
</dbReference>
<evidence type="ECO:0000313" key="3">
    <source>
        <dbReference type="Proteomes" id="UP001211105"/>
    </source>
</evidence>
<dbReference type="PANTHER" id="PTHR30595">
    <property type="entry name" value="GLPR-RELATED TRANSCRIPTIONAL REPRESSOR"/>
    <property type="match status" value="1"/>
</dbReference>
<keyword evidence="2" id="KW-0067">ATP-binding</keyword>
<proteinExistence type="predicted"/>
<dbReference type="Pfam" id="PF13749">
    <property type="entry name" value="HATPase_c_4"/>
    <property type="match status" value="1"/>
</dbReference>
<dbReference type="Pfam" id="PF04326">
    <property type="entry name" value="SLFN_AlbA_2"/>
    <property type="match status" value="1"/>
</dbReference>
<accession>A0AAW5ZXJ6</accession>
<dbReference type="InterPro" id="IPR038461">
    <property type="entry name" value="Schlafen_AlbA_2_dom_sf"/>
</dbReference>
<feature type="domain" description="Schlafen AlbA-2" evidence="1">
    <location>
        <begin position="93"/>
        <end position="216"/>
    </location>
</feature>
<comment type="caution">
    <text evidence="2">The sequence shown here is derived from an EMBL/GenBank/DDBJ whole genome shotgun (WGS) entry which is preliminary data.</text>
</comment>
<name>A0AAW5ZXJ6_9BIFI</name>
<dbReference type="AlphaFoldDB" id="A0AAW5ZXJ6"/>
<organism evidence="2 3">
    <name type="scientific">Bifidobacterium catenulatum</name>
    <dbReference type="NCBI Taxonomy" id="1686"/>
    <lineage>
        <taxon>Bacteria</taxon>
        <taxon>Bacillati</taxon>
        <taxon>Actinomycetota</taxon>
        <taxon>Actinomycetes</taxon>
        <taxon>Bifidobacteriales</taxon>
        <taxon>Bifidobacteriaceae</taxon>
        <taxon>Bifidobacterium</taxon>
    </lineage>
</organism>
<protein>
    <submittedName>
        <fullName evidence="2">ATP-binding protein</fullName>
    </submittedName>
</protein>
<keyword evidence="2" id="KW-0547">Nucleotide-binding</keyword>
<reference evidence="2" key="1">
    <citation type="submission" date="2023-01" db="EMBL/GenBank/DDBJ databases">
        <title>Human gut microbiome strain richness.</title>
        <authorList>
            <person name="Chen-Liaw A."/>
        </authorList>
    </citation>
    <scope>NUCLEOTIDE SEQUENCE</scope>
    <source>
        <strain evidence="2">BSD2780120875st1_E5_BSD2780120875b_170604</strain>
    </source>
</reference>
<evidence type="ECO:0000259" key="1">
    <source>
        <dbReference type="Pfam" id="PF04326"/>
    </source>
</evidence>
<dbReference type="PANTHER" id="PTHR30595:SF6">
    <property type="entry name" value="SCHLAFEN ALBA-2 DOMAIN-CONTAINING PROTEIN"/>
    <property type="match status" value="1"/>
</dbReference>
<sequence>MADRDCSLPHHWLSFFKPGNQAGLFARHHRLSVNSKFHKAVAKRVKSGGKIVLRRQSGGKMSVNRVVCKVMMAMNGNEHDDAWWSREVPWMREGNRLEAKRAKGGLPHSLWETYSSFANTEGGLILLGVSEHEDHSLYITGVDDARKMVQDFWNTVHDPSKVSAVVLSDNDVVIRHTSQGDVISIDIPRAAREHLPVYVGPNPMKGSYRRNGDGDYLCDGETVHAMLRDSDLLPLDRAIVEDMGVDALNADSVASYRRQFKSRRSDHPWVGLSDEDFLLRIEALRLDGSQVRPTRAGLLMFGEAWRIASEFPYYFLDYREIMGDRDRWDDRFTSEDGTWSGNLYDFWGRVVNRLRSAVAHPFRLGADLHRIDDNPMDKAVREAVTNALVHADYFVRRGTVIIQYYDRIVLSNPGGLRLSVDEVVQGGISDTRNPTLMKMFNLIGIGEKAGSGFDVMREGSLFAGTAEPKLEVFDNPDRVQLTLYPRKFVGSAEGCMGGYSVDTAPSDTALSPEDGSGAAHRGGTYENGRLEDMVAASDEALTSCNADFGDVIRPQSQLEKITYALTVGGPQPTSYLATVLGLGLTRTREILASMMDDGVIEPIGVGRGRKYRLTGRDGSRKVLIR</sequence>
<dbReference type="Proteomes" id="UP001211105">
    <property type="component" value="Unassembled WGS sequence"/>
</dbReference>
<gene>
    <name evidence="2" type="ORF">PL707_02675</name>
</gene>
<dbReference type="GO" id="GO:0005524">
    <property type="term" value="F:ATP binding"/>
    <property type="evidence" value="ECO:0007669"/>
    <property type="project" value="UniProtKB-KW"/>
</dbReference>
<evidence type="ECO:0000313" key="2">
    <source>
        <dbReference type="EMBL" id="MDB1161199.1"/>
    </source>
</evidence>
<dbReference type="Gene3D" id="3.30.565.60">
    <property type="match status" value="1"/>
</dbReference>
<dbReference type="EMBL" id="JAQKGX010000001">
    <property type="protein sequence ID" value="MDB1161199.1"/>
    <property type="molecule type" value="Genomic_DNA"/>
</dbReference>